<proteinExistence type="predicted"/>
<evidence type="ECO:0000259" key="1">
    <source>
        <dbReference type="Pfam" id="PF03478"/>
    </source>
</evidence>
<organism evidence="2">
    <name type="scientific">Arabidopsis thaliana</name>
    <name type="common">Mouse-ear cress</name>
    <dbReference type="NCBI Taxonomy" id="3702"/>
    <lineage>
        <taxon>Eukaryota</taxon>
        <taxon>Viridiplantae</taxon>
        <taxon>Streptophyta</taxon>
        <taxon>Embryophyta</taxon>
        <taxon>Tracheophyta</taxon>
        <taxon>Spermatophyta</taxon>
        <taxon>Magnoliopsida</taxon>
        <taxon>eudicotyledons</taxon>
        <taxon>Gunneridae</taxon>
        <taxon>Pentapetalae</taxon>
        <taxon>rosids</taxon>
        <taxon>malvids</taxon>
        <taxon>Brassicales</taxon>
        <taxon>Brassicaceae</taxon>
        <taxon>Camelineae</taxon>
        <taxon>Arabidopsis</taxon>
    </lineage>
</organism>
<gene>
    <name evidence="2" type="primary">T27I1.13</name>
</gene>
<dbReference type="EMBL" id="AC004122">
    <property type="protein sequence ID" value="AAC34341.1"/>
    <property type="molecule type" value="Genomic_DNA"/>
</dbReference>
<dbReference type="AlphaFoldDB" id="O80602"/>
<accession>O80602</accession>
<dbReference type="Pfam" id="PF03478">
    <property type="entry name" value="Beta-prop_KIB1-4"/>
    <property type="match status" value="1"/>
</dbReference>
<reference key="1">
    <citation type="journal article" date="2000" name="Nature">
        <title>Sequence and analysis of chromosome 1 of the plant Arabidopsis thaliana.</title>
        <authorList>
            <person name="Theologis A."/>
            <person name="Ecker J.R."/>
            <person name="Palm C.J."/>
            <person name="Federspiel N.A."/>
            <person name="Kaul S."/>
            <person name="White O."/>
            <person name="Alonso J."/>
            <person name="Altafi H."/>
            <person name="Araujo R."/>
            <person name="Bowman C.L."/>
            <person name="Brooks S.Y."/>
            <person name="Buehler E."/>
            <person name="Chan A."/>
            <person name="Chao Q."/>
            <person name="Chen H."/>
            <person name="Cheuk R.F."/>
            <person name="Chin C.W."/>
            <person name="Chung M.K."/>
            <person name="Conn L."/>
            <person name="Conway A.B."/>
            <person name="Conway A.R."/>
            <person name="Creasy T.H."/>
            <person name="Dewar K."/>
            <person name="Dunn P."/>
            <person name="Etgu P."/>
            <person name="Feldblyum T.V."/>
            <person name="Feng J."/>
            <person name="Fong B."/>
            <person name="Fujii C.Y."/>
            <person name="Gill J.E."/>
            <person name="Goldsmith A.D."/>
            <person name="Haas B."/>
            <person name="Hansen N.F."/>
            <person name="Hughes B."/>
            <person name="Huizar L."/>
            <person name="Hunter J.L."/>
            <person name="Jenkins J."/>
            <person name="Johnson-Hopson C."/>
            <person name="Khan S."/>
            <person name="Khaykin E."/>
            <person name="Kim C.J."/>
            <person name="Koo H.L."/>
            <person name="Kremenetskaia I."/>
            <person name="Kurtz D.B."/>
            <person name="Kwan A."/>
            <person name="Lam B."/>
            <person name="Langin-Hooper S."/>
            <person name="Lee A."/>
            <person name="Lee J.M."/>
            <person name="Lenz C.A."/>
            <person name="Li J.H."/>
            <person name="Li Y."/>
            <person name="Lin X."/>
            <person name="Liu S.X."/>
            <person name="Liu Z.A."/>
            <person name="Luros J.S."/>
            <person name="Maiti R."/>
            <person name="Marziali A."/>
            <person name="Militscher J."/>
            <person name="Miranda M."/>
            <person name="Nguyen M."/>
            <person name="Nierman W.C."/>
            <person name="Osborne B.I."/>
            <person name="Pai G."/>
            <person name="Peterson J."/>
            <person name="Pham P.K."/>
            <person name="Rizzo M."/>
            <person name="Rooney T."/>
            <person name="Rowley D."/>
            <person name="Sakano H."/>
            <person name="Salzberg S.L."/>
            <person name="Schwartz J.R."/>
            <person name="Shinn P."/>
            <person name="Southwick A.M."/>
            <person name="Sun H."/>
            <person name="Tallon L.J."/>
            <person name="Tambunga G."/>
            <person name="Toriumi M.J."/>
            <person name="Town C.D."/>
            <person name="Utterback T."/>
            <person name="Van Aken S."/>
            <person name="Vaysberg M."/>
            <person name="Vysotskaia V.S."/>
            <person name="Walker M."/>
            <person name="Wu D."/>
            <person name="Yu G."/>
            <person name="Fraser C.M."/>
            <person name="Venter J.C."/>
            <person name="Davis R.W."/>
        </authorList>
    </citation>
    <scope>NUCLEOTIDE SEQUENCE [LARGE SCALE GENOMIC DNA]</scope>
    <source>
        <strain>cv. Columbia</strain>
    </source>
</reference>
<dbReference type="PIR" id="T00630">
    <property type="entry name" value="T00630"/>
</dbReference>
<evidence type="ECO:0000313" key="2">
    <source>
        <dbReference type="EMBL" id="AAC34341.1"/>
    </source>
</evidence>
<protein>
    <submittedName>
        <fullName evidence="2">T27I1.13 protein</fullName>
    </submittedName>
</protein>
<sequence length="151" mass="17939">MFNSDEEKFYRTQYLGRFVKCRGVATCGSWVLVFDEEINFYIINPFTPQLIRLPPLEYTNRGTKFERPGNYSFDILFADHRANRTKFEHLHIHQSEEDLQACLLHDRSQNRITVSLNAYKHTFTRAPKRKTSNLQCVTQMEWLKLKRTSTS</sequence>
<reference evidence="2" key="2">
    <citation type="submission" date="2001-03" db="EMBL/GenBank/DDBJ databases">
        <authorList>
            <person name="Federspiel N.A."/>
            <person name="Palm C.J."/>
            <person name="Conway A.B."/>
            <person name="Kurtz D.B."/>
            <person name="Conway A.R."/>
            <person name="Au M."/>
            <person name="Araujo R."/>
            <person name="Buehler E."/>
            <person name="Dewar K."/>
            <person name="Feng J."/>
            <person name="Kim C."/>
            <person name="Li Y."/>
            <person name="Oji O."/>
            <person name="Osborne B.I."/>
            <person name="Shinn P."/>
            <person name="Sun H."/>
            <person name="Toriumi M."/>
            <person name="Vysotskaia V.S."/>
            <person name="Yu G."/>
            <person name="Ecker J."/>
            <person name="Theologis A."/>
            <person name="Davis R.W."/>
        </authorList>
    </citation>
    <scope>NUCLEOTIDE SEQUENCE</scope>
</reference>
<dbReference type="InterPro" id="IPR005174">
    <property type="entry name" value="KIB1-4_b-propeller"/>
</dbReference>
<feature type="domain" description="KIB1-4 beta-propeller" evidence="1">
    <location>
        <begin position="1"/>
        <end position="114"/>
    </location>
</feature>
<name>O80602_ARATH</name>